<dbReference type="PANTHER" id="PTHR43717:SF1">
    <property type="entry name" value="ANAEROBIC NITRIC OXIDE REDUCTASE FLAVORUBREDOXIN"/>
    <property type="match status" value="1"/>
</dbReference>
<organism evidence="3 4">
    <name type="scientific">Clostridium chromiireducens</name>
    <dbReference type="NCBI Taxonomy" id="225345"/>
    <lineage>
        <taxon>Bacteria</taxon>
        <taxon>Bacillati</taxon>
        <taxon>Bacillota</taxon>
        <taxon>Clostridia</taxon>
        <taxon>Eubacteriales</taxon>
        <taxon>Clostridiaceae</taxon>
        <taxon>Clostridium</taxon>
    </lineage>
</organism>
<evidence type="ECO:0000259" key="2">
    <source>
        <dbReference type="PROSITE" id="PS50902"/>
    </source>
</evidence>
<dbReference type="InterPro" id="IPR001226">
    <property type="entry name" value="Flavodoxin_CS"/>
</dbReference>
<dbReference type="GO" id="GO:0016651">
    <property type="term" value="F:oxidoreductase activity, acting on NAD(P)H"/>
    <property type="evidence" value="ECO:0007669"/>
    <property type="project" value="UniProtKB-ARBA"/>
</dbReference>
<dbReference type="Gene3D" id="3.60.15.10">
    <property type="entry name" value="Ribonuclease Z/Hydroxyacylglutathione hydrolase-like"/>
    <property type="match status" value="1"/>
</dbReference>
<dbReference type="GO" id="GO:0009055">
    <property type="term" value="F:electron transfer activity"/>
    <property type="evidence" value="ECO:0007669"/>
    <property type="project" value="InterPro"/>
</dbReference>
<dbReference type="STRING" id="225345.CLCHR_36480"/>
<dbReference type="Pfam" id="PF19583">
    <property type="entry name" value="ODP"/>
    <property type="match status" value="1"/>
</dbReference>
<comment type="caution">
    <text evidence="3">The sequence shown here is derived from an EMBL/GenBank/DDBJ whole genome shotgun (WGS) entry which is preliminary data.</text>
</comment>
<name>A0A1V4IGP1_9CLOT</name>
<dbReference type="InterPro" id="IPR045761">
    <property type="entry name" value="ODP_dom"/>
</dbReference>
<dbReference type="PROSITE" id="PS50902">
    <property type="entry name" value="FLAVODOXIN_LIKE"/>
    <property type="match status" value="1"/>
</dbReference>
<dbReference type="InterPro" id="IPR008254">
    <property type="entry name" value="Flavodoxin/NO_synth"/>
</dbReference>
<dbReference type="SMART" id="SM00849">
    <property type="entry name" value="Lactamase_B"/>
    <property type="match status" value="1"/>
</dbReference>
<dbReference type="GO" id="GO:0046872">
    <property type="term" value="F:metal ion binding"/>
    <property type="evidence" value="ECO:0007669"/>
    <property type="project" value="InterPro"/>
</dbReference>
<evidence type="ECO:0000313" key="3">
    <source>
        <dbReference type="EMBL" id="OPJ59123.1"/>
    </source>
</evidence>
<proteinExistence type="inferred from homology"/>
<dbReference type="PROSITE" id="PS00201">
    <property type="entry name" value="FLAVODOXIN"/>
    <property type="match status" value="1"/>
</dbReference>
<dbReference type="AlphaFoldDB" id="A0A1V4IGP1"/>
<dbReference type="InterPro" id="IPR016440">
    <property type="entry name" value="Rubredoxin-O_OxRdtase"/>
</dbReference>
<dbReference type="EMBL" id="MZGT01000058">
    <property type="protein sequence ID" value="OPJ59123.1"/>
    <property type="molecule type" value="Genomic_DNA"/>
</dbReference>
<dbReference type="Pfam" id="PF00258">
    <property type="entry name" value="Flavodoxin_1"/>
    <property type="match status" value="1"/>
</dbReference>
<feature type="domain" description="Flavodoxin-like" evidence="2">
    <location>
        <begin position="251"/>
        <end position="406"/>
    </location>
</feature>
<dbReference type="OrthoDB" id="9807946at2"/>
<dbReference type="CDD" id="cd07709">
    <property type="entry name" value="flavodiiron_proteins_MBL-fold"/>
    <property type="match status" value="1"/>
</dbReference>
<dbReference type="Proteomes" id="UP000191056">
    <property type="component" value="Unassembled WGS sequence"/>
</dbReference>
<dbReference type="GO" id="GO:0010181">
    <property type="term" value="F:FMN binding"/>
    <property type="evidence" value="ECO:0007669"/>
    <property type="project" value="InterPro"/>
</dbReference>
<evidence type="ECO:0000313" key="4">
    <source>
        <dbReference type="Proteomes" id="UP000191056"/>
    </source>
</evidence>
<comment type="similarity">
    <text evidence="1">In the N-terminal section; belongs to the zinc metallo-hydrolase group 3 family.</text>
</comment>
<accession>A0A1V4IGP1</accession>
<evidence type="ECO:0000256" key="1">
    <source>
        <dbReference type="ARBA" id="ARBA00007121"/>
    </source>
</evidence>
<keyword evidence="4" id="KW-1185">Reference proteome</keyword>
<dbReference type="RefSeq" id="WP_079441314.1">
    <property type="nucleotide sequence ID" value="NZ_MZGT01000058.1"/>
</dbReference>
<reference evidence="3 4" key="1">
    <citation type="submission" date="2017-03" db="EMBL/GenBank/DDBJ databases">
        <title>Genome sequence of Clostridium chromiireducens DSM 23318.</title>
        <authorList>
            <person name="Poehlein A."/>
            <person name="Daniel R."/>
        </authorList>
    </citation>
    <scope>NUCLEOTIDE SEQUENCE [LARGE SCALE GENOMIC DNA]</scope>
    <source>
        <strain evidence="3 4">DSM 23318</strain>
    </source>
</reference>
<dbReference type="PIRSF" id="PIRSF005243">
    <property type="entry name" value="ROO"/>
    <property type="match status" value="1"/>
</dbReference>
<dbReference type="InterPro" id="IPR029039">
    <property type="entry name" value="Flavoprotein-like_sf"/>
</dbReference>
<sequence length="410" mass="46866">MEKNIMLNENTYWVGKVDDRDVPFHRLTLTKGTTYNSYLLNTEKPTVIDTVDISFGREFVQNLSNIIALDEIKYIVINHTEPDHSGALGSLAAKAKNAVIVCTEPAVNELKEMYRLHSREFLVVSDGDTLDIGGKILKFMQTPYLHTEETMITYCEDDKILFPCDIFSTHIANYEYFNDLAKEDIKEDFTVYYKLIMHPHRRYVQEMIEKIKDLDIKIIAPSHGFIIRYDVQSFIDIYDNMSKSTDQSKKALVLYSTMTGNTKKIATILKEKFEEQNITSEIMDVNKVPMEEIISAINEADTIFFGSSTRYGDMIGNMEEVLKNLKTLNLESKLGATFGSYGWSGEAIEVIQDYLNESNLKVLNTSDIIKSTGMTDIELPLRIRFSLKEDSLKSIDRLVTYTSDLLLSAI</sequence>
<dbReference type="SUPFAM" id="SSF56281">
    <property type="entry name" value="Metallo-hydrolase/oxidoreductase"/>
    <property type="match status" value="1"/>
</dbReference>
<dbReference type="SUPFAM" id="SSF52218">
    <property type="entry name" value="Flavoproteins"/>
    <property type="match status" value="1"/>
</dbReference>
<gene>
    <name evidence="3" type="primary">norV</name>
    <name evidence="3" type="ORF">CLCHR_36480</name>
</gene>
<dbReference type="Gene3D" id="3.40.50.360">
    <property type="match status" value="1"/>
</dbReference>
<dbReference type="InterPro" id="IPR036866">
    <property type="entry name" value="RibonucZ/Hydroxyglut_hydro"/>
</dbReference>
<dbReference type="PANTHER" id="PTHR43717">
    <property type="entry name" value="ANAEROBIC NITRIC OXIDE REDUCTASE FLAVORUBREDOXIN"/>
    <property type="match status" value="1"/>
</dbReference>
<dbReference type="InterPro" id="IPR001279">
    <property type="entry name" value="Metallo-B-lactamas"/>
</dbReference>
<protein>
    <submittedName>
        <fullName evidence="3">Anaerobic nitric oxide reductase flavorubredoxin</fullName>
    </submittedName>
</protein>